<sequence>MKFIFLKLFRHCHITCLYSQGWTTWASLTGNPHVPLWLVAPVRMSDVTDGNSNSGLPTENGRGLHSFTPQRIFFFSGDASHCHPPDMFKQNTVHLHLKAGTRFFLRTPGSHEHGLH</sequence>
<protein>
    <submittedName>
        <fullName evidence="1">Uncharacterized protein</fullName>
    </submittedName>
</protein>
<comment type="caution">
    <text evidence="1">The sequence shown here is derived from an EMBL/GenBank/DDBJ whole genome shotgun (WGS) entry which is preliminary data.</text>
</comment>
<name>A0A8T2P152_9TELE</name>
<feature type="non-terminal residue" evidence="1">
    <location>
        <position position="116"/>
    </location>
</feature>
<dbReference type="EMBL" id="JAFBMS010000014">
    <property type="protein sequence ID" value="KAG9347103.1"/>
    <property type="molecule type" value="Genomic_DNA"/>
</dbReference>
<reference evidence="1" key="1">
    <citation type="thesis" date="2021" institute="BYU ScholarsArchive" country="Provo, UT, USA">
        <title>Applications of and Algorithms for Genome Assembly and Genomic Analyses with an Emphasis on Marine Teleosts.</title>
        <authorList>
            <person name="Pickett B.D."/>
        </authorList>
    </citation>
    <scope>NUCLEOTIDE SEQUENCE</scope>
    <source>
        <strain evidence="1">HI-2016</strain>
    </source>
</reference>
<evidence type="ECO:0000313" key="1">
    <source>
        <dbReference type="EMBL" id="KAG9347103.1"/>
    </source>
</evidence>
<dbReference type="AlphaFoldDB" id="A0A8T2P152"/>
<gene>
    <name evidence="1" type="ORF">JZ751_006030</name>
</gene>
<organism evidence="1 2">
    <name type="scientific">Albula glossodonta</name>
    <name type="common">roundjaw bonefish</name>
    <dbReference type="NCBI Taxonomy" id="121402"/>
    <lineage>
        <taxon>Eukaryota</taxon>
        <taxon>Metazoa</taxon>
        <taxon>Chordata</taxon>
        <taxon>Craniata</taxon>
        <taxon>Vertebrata</taxon>
        <taxon>Euteleostomi</taxon>
        <taxon>Actinopterygii</taxon>
        <taxon>Neopterygii</taxon>
        <taxon>Teleostei</taxon>
        <taxon>Albuliformes</taxon>
        <taxon>Albulidae</taxon>
        <taxon>Albula</taxon>
    </lineage>
</organism>
<evidence type="ECO:0000313" key="2">
    <source>
        <dbReference type="Proteomes" id="UP000824540"/>
    </source>
</evidence>
<keyword evidence="2" id="KW-1185">Reference proteome</keyword>
<dbReference type="Proteomes" id="UP000824540">
    <property type="component" value="Unassembled WGS sequence"/>
</dbReference>
<accession>A0A8T2P152</accession>
<proteinExistence type="predicted"/>